<protein>
    <submittedName>
        <fullName evidence="3">SRPBCC family protein</fullName>
    </submittedName>
</protein>
<proteinExistence type="inferred from homology"/>
<dbReference type="CDD" id="cd08899">
    <property type="entry name" value="SRPBCC_CalC_Aha1-like_6"/>
    <property type="match status" value="1"/>
</dbReference>
<keyword evidence="4" id="KW-1185">Reference proteome</keyword>
<reference evidence="3 4" key="1">
    <citation type="submission" date="2019-06" db="EMBL/GenBank/DDBJ databases">
        <title>Genome of new Rhodobacteraceae sp. SM1903.</title>
        <authorList>
            <person name="Ren X."/>
        </authorList>
    </citation>
    <scope>NUCLEOTIDE SEQUENCE [LARGE SCALE GENOMIC DNA]</scope>
    <source>
        <strain evidence="3 4">SM1903</strain>
    </source>
</reference>
<sequence>MDFQKHLGAVDRTVTELERDGAPARAVSLTRIYPTDPSDLWDALTSKDRLPRWFAPVDGDFRPGGRFKITGNAEGEILECEEPRLLSLTWEFGGGISWVDVTLSPEGDATRLTLVHTAPVTPHWAQFGPGAVGVGWDLGLLGLALHVADPDAEKPDETSFHTLPEGRAFIIGSGEDWIRADAAGGATTEEAEARGRATIAFYTGEPLPES</sequence>
<accession>A0A5C5GD33</accession>
<dbReference type="Pfam" id="PF08327">
    <property type="entry name" value="AHSA1"/>
    <property type="match status" value="1"/>
</dbReference>
<dbReference type="EMBL" id="VFFF01000001">
    <property type="protein sequence ID" value="TNY32064.1"/>
    <property type="molecule type" value="Genomic_DNA"/>
</dbReference>
<dbReference type="OrthoDB" id="9803476at2"/>
<evidence type="ECO:0000313" key="3">
    <source>
        <dbReference type="EMBL" id="TNY32064.1"/>
    </source>
</evidence>
<dbReference type="AlphaFoldDB" id="A0A5C5GD33"/>
<dbReference type="Gene3D" id="3.30.530.20">
    <property type="match status" value="1"/>
</dbReference>
<evidence type="ECO:0000259" key="2">
    <source>
        <dbReference type="Pfam" id="PF08327"/>
    </source>
</evidence>
<dbReference type="InterPro" id="IPR023393">
    <property type="entry name" value="START-like_dom_sf"/>
</dbReference>
<feature type="domain" description="Activator of Hsp90 ATPase homologue 1/2-like C-terminal" evidence="2">
    <location>
        <begin position="35"/>
        <end position="119"/>
    </location>
</feature>
<dbReference type="RefSeq" id="WP_140192743.1">
    <property type="nucleotide sequence ID" value="NZ_CP065915.1"/>
</dbReference>
<dbReference type="Proteomes" id="UP000314011">
    <property type="component" value="Unassembled WGS sequence"/>
</dbReference>
<evidence type="ECO:0000256" key="1">
    <source>
        <dbReference type="ARBA" id="ARBA00006817"/>
    </source>
</evidence>
<dbReference type="InterPro" id="IPR013538">
    <property type="entry name" value="ASHA1/2-like_C"/>
</dbReference>
<organism evidence="3 4">
    <name type="scientific">Pelagovum pacificum</name>
    <dbReference type="NCBI Taxonomy" id="2588711"/>
    <lineage>
        <taxon>Bacteria</taxon>
        <taxon>Pseudomonadati</taxon>
        <taxon>Pseudomonadota</taxon>
        <taxon>Alphaproteobacteria</taxon>
        <taxon>Rhodobacterales</taxon>
        <taxon>Paracoccaceae</taxon>
        <taxon>Pelagovum</taxon>
    </lineage>
</organism>
<comment type="similarity">
    <text evidence="1">Belongs to the AHA1 family.</text>
</comment>
<gene>
    <name evidence="3" type="ORF">FHY64_01825</name>
</gene>
<dbReference type="SUPFAM" id="SSF55961">
    <property type="entry name" value="Bet v1-like"/>
    <property type="match status" value="1"/>
</dbReference>
<evidence type="ECO:0000313" key="4">
    <source>
        <dbReference type="Proteomes" id="UP000314011"/>
    </source>
</evidence>
<name>A0A5C5GD33_9RHOB</name>
<comment type="caution">
    <text evidence="3">The sequence shown here is derived from an EMBL/GenBank/DDBJ whole genome shotgun (WGS) entry which is preliminary data.</text>
</comment>